<evidence type="ECO:0000256" key="1">
    <source>
        <dbReference type="ARBA" id="ARBA00005582"/>
    </source>
</evidence>
<protein>
    <submittedName>
        <fullName evidence="6">NUDIX domain-containing protein</fullName>
    </submittedName>
</protein>
<feature type="region of interest" description="Disordered" evidence="4">
    <location>
        <begin position="1"/>
        <end position="30"/>
    </location>
</feature>
<dbReference type="Pfam" id="PF00293">
    <property type="entry name" value="NUDIX"/>
    <property type="match status" value="1"/>
</dbReference>
<reference evidence="6 7" key="1">
    <citation type="submission" date="2023-05" db="EMBL/GenBank/DDBJ databases">
        <title>Actinoplanes sp. NEAU-A12 genome sequencing.</title>
        <authorList>
            <person name="Wang Z.-S."/>
        </authorList>
    </citation>
    <scope>NUCLEOTIDE SEQUENCE [LARGE SCALE GENOMIC DNA]</scope>
    <source>
        <strain evidence="6 7">NEAU-A12</strain>
    </source>
</reference>
<comment type="similarity">
    <text evidence="1 3">Belongs to the Nudix hydrolase family.</text>
</comment>
<evidence type="ECO:0000256" key="4">
    <source>
        <dbReference type="SAM" id="MobiDB-lite"/>
    </source>
</evidence>
<accession>A0ABT6WQ76</accession>
<proteinExistence type="inferred from homology"/>
<dbReference type="Proteomes" id="UP001241758">
    <property type="component" value="Unassembled WGS sequence"/>
</dbReference>
<evidence type="ECO:0000256" key="3">
    <source>
        <dbReference type="RuleBase" id="RU003476"/>
    </source>
</evidence>
<dbReference type="PRINTS" id="PR00502">
    <property type="entry name" value="NUDIXFAMILY"/>
</dbReference>
<dbReference type="SUPFAM" id="SSF55811">
    <property type="entry name" value="Nudix"/>
    <property type="match status" value="1"/>
</dbReference>
<keyword evidence="7" id="KW-1185">Reference proteome</keyword>
<dbReference type="RefSeq" id="WP_282762886.1">
    <property type="nucleotide sequence ID" value="NZ_JASCTH010000017.1"/>
</dbReference>
<evidence type="ECO:0000259" key="5">
    <source>
        <dbReference type="PROSITE" id="PS51462"/>
    </source>
</evidence>
<dbReference type="PROSITE" id="PS51462">
    <property type="entry name" value="NUDIX"/>
    <property type="match status" value="1"/>
</dbReference>
<sequence length="267" mass="28749">MFADPTPPPGRFPRPWDTPAPGYLPADITPPELTGAGLAASVADGWAEPGETPFDVTDWPERQTAALVPFPLTAGMLPLNPAGRTGRVGRALGHWGENAAADAIVIADTGTERWLLMIRRSDCGLWALPGGKADPGERPRQTAVRELAEETGLDLEGHVSTEIWRGVVDGDPRNSDWAWMATTAHLFRVRVNQLPEVAGWDDATEAKWWPCDGKGMLHLVDRLGRARVLFTAHLPLLWTAHRHLADGSPLAAPVVGPGTTGGTEDRP</sequence>
<gene>
    <name evidence="6" type="ORF">QLQ12_25030</name>
</gene>
<dbReference type="InterPro" id="IPR000086">
    <property type="entry name" value="NUDIX_hydrolase_dom"/>
</dbReference>
<evidence type="ECO:0000313" key="6">
    <source>
        <dbReference type="EMBL" id="MDI6101887.1"/>
    </source>
</evidence>
<comment type="caution">
    <text evidence="6">The sequence shown here is derived from an EMBL/GenBank/DDBJ whole genome shotgun (WGS) entry which is preliminary data.</text>
</comment>
<dbReference type="EMBL" id="JASCTH010000017">
    <property type="protein sequence ID" value="MDI6101887.1"/>
    <property type="molecule type" value="Genomic_DNA"/>
</dbReference>
<dbReference type="PROSITE" id="PS00893">
    <property type="entry name" value="NUDIX_BOX"/>
    <property type="match status" value="1"/>
</dbReference>
<evidence type="ECO:0000313" key="7">
    <source>
        <dbReference type="Proteomes" id="UP001241758"/>
    </source>
</evidence>
<dbReference type="InterPro" id="IPR020084">
    <property type="entry name" value="NUDIX_hydrolase_CS"/>
</dbReference>
<dbReference type="InterPro" id="IPR020476">
    <property type="entry name" value="Nudix_hydrolase"/>
</dbReference>
<dbReference type="PANTHER" id="PTHR43736">
    <property type="entry name" value="ADP-RIBOSE PYROPHOSPHATASE"/>
    <property type="match status" value="1"/>
</dbReference>
<dbReference type="Gene3D" id="3.90.79.10">
    <property type="entry name" value="Nucleoside Triphosphate Pyrophosphohydrolase"/>
    <property type="match status" value="1"/>
</dbReference>
<organism evidence="6 7">
    <name type="scientific">Actinoplanes sandaracinus</name>
    <dbReference type="NCBI Taxonomy" id="3045177"/>
    <lineage>
        <taxon>Bacteria</taxon>
        <taxon>Bacillati</taxon>
        <taxon>Actinomycetota</taxon>
        <taxon>Actinomycetes</taxon>
        <taxon>Micromonosporales</taxon>
        <taxon>Micromonosporaceae</taxon>
        <taxon>Actinoplanes</taxon>
    </lineage>
</organism>
<feature type="domain" description="Nudix hydrolase" evidence="5">
    <location>
        <begin position="97"/>
        <end position="233"/>
    </location>
</feature>
<dbReference type="InterPro" id="IPR015797">
    <property type="entry name" value="NUDIX_hydrolase-like_dom_sf"/>
</dbReference>
<evidence type="ECO:0000256" key="2">
    <source>
        <dbReference type="ARBA" id="ARBA00022801"/>
    </source>
</evidence>
<keyword evidence="2 3" id="KW-0378">Hydrolase</keyword>
<dbReference type="PANTHER" id="PTHR43736:SF1">
    <property type="entry name" value="DIHYDRONEOPTERIN TRIPHOSPHATE DIPHOSPHATASE"/>
    <property type="match status" value="1"/>
</dbReference>
<name>A0ABT6WQ76_9ACTN</name>
<feature type="compositionally biased region" description="Pro residues" evidence="4">
    <location>
        <begin position="1"/>
        <end position="18"/>
    </location>
</feature>